<gene>
    <name evidence="1" type="ORF">BT96DRAFT_1009288</name>
</gene>
<dbReference type="Pfam" id="PF18759">
    <property type="entry name" value="Plavaka"/>
    <property type="match status" value="1"/>
</dbReference>
<accession>A0A6A4GD84</accession>
<dbReference type="EMBL" id="ML770522">
    <property type="protein sequence ID" value="KAE9383368.1"/>
    <property type="molecule type" value="Genomic_DNA"/>
</dbReference>
<dbReference type="InterPro" id="IPR041078">
    <property type="entry name" value="Plavaka"/>
</dbReference>
<name>A0A6A4GD84_9AGAR</name>
<evidence type="ECO:0000313" key="2">
    <source>
        <dbReference type="Proteomes" id="UP000799118"/>
    </source>
</evidence>
<dbReference type="OrthoDB" id="3232941at2759"/>
<evidence type="ECO:0000313" key="1">
    <source>
        <dbReference type="EMBL" id="KAE9383368.1"/>
    </source>
</evidence>
<keyword evidence="2" id="KW-1185">Reference proteome</keyword>
<sequence length="403" mass="45956">MEDDVAGGDYDPFWKGFPYCDIHDAIMPDVLHQLYQGDEFDSRLRSLPPAFGVRHFKDGISNLSQVTGPERKTLSKILIACLVGKIDSRGIIAARSLLDFIHLVQYPSHDGRTLRKRKFRDHFNIPKFHSLLHYIPLIKLKGTIDNGNIEAFEHLHITFAKDGWRASNKRDAFPQMITWLSRQEKVASYDFFRQWKSRTKLEEGGLEDDVEDDAMPVTDPGEAEVVVALDNSKKKFGVRLAKHAPEPNKTLEKISCDHNAPMFVDALKRFINGLRKEPLPRKKLLTTPLPFARLDVWHQVKIAPLGLFEDEELSETVKAVPIWRHSDFSRFDTIIVLQDEQAESTGDCRMSRWSYSSNLLPSGSCRSELAPVDHHLKIGKITWDSPLHLSSGTQNSRVLTKIP</sequence>
<dbReference type="AlphaFoldDB" id="A0A6A4GD84"/>
<proteinExistence type="predicted"/>
<dbReference type="Proteomes" id="UP000799118">
    <property type="component" value="Unassembled WGS sequence"/>
</dbReference>
<organism evidence="1 2">
    <name type="scientific">Gymnopus androsaceus JB14</name>
    <dbReference type="NCBI Taxonomy" id="1447944"/>
    <lineage>
        <taxon>Eukaryota</taxon>
        <taxon>Fungi</taxon>
        <taxon>Dikarya</taxon>
        <taxon>Basidiomycota</taxon>
        <taxon>Agaricomycotina</taxon>
        <taxon>Agaricomycetes</taxon>
        <taxon>Agaricomycetidae</taxon>
        <taxon>Agaricales</taxon>
        <taxon>Marasmiineae</taxon>
        <taxon>Omphalotaceae</taxon>
        <taxon>Gymnopus</taxon>
    </lineage>
</organism>
<reference evidence="1" key="1">
    <citation type="journal article" date="2019" name="Environ. Microbiol.">
        <title>Fungal ecological strategies reflected in gene transcription - a case study of two litter decomposers.</title>
        <authorList>
            <person name="Barbi F."/>
            <person name="Kohler A."/>
            <person name="Barry K."/>
            <person name="Baskaran P."/>
            <person name="Daum C."/>
            <person name="Fauchery L."/>
            <person name="Ihrmark K."/>
            <person name="Kuo A."/>
            <person name="LaButti K."/>
            <person name="Lipzen A."/>
            <person name="Morin E."/>
            <person name="Grigoriev I.V."/>
            <person name="Henrissat B."/>
            <person name="Lindahl B."/>
            <person name="Martin F."/>
        </authorList>
    </citation>
    <scope>NUCLEOTIDE SEQUENCE</scope>
    <source>
        <strain evidence="1">JB14</strain>
    </source>
</reference>
<protein>
    <submittedName>
        <fullName evidence="1">Uncharacterized protein</fullName>
    </submittedName>
</protein>